<gene>
    <name evidence="2" type="ORF">G3T16_08285</name>
</gene>
<dbReference type="InterPro" id="IPR011051">
    <property type="entry name" value="RmlC_Cupin_sf"/>
</dbReference>
<evidence type="ECO:0000259" key="1">
    <source>
        <dbReference type="Pfam" id="PF12973"/>
    </source>
</evidence>
<dbReference type="Gene3D" id="2.60.120.10">
    <property type="entry name" value="Jelly Rolls"/>
    <property type="match status" value="1"/>
</dbReference>
<organism evidence="2 3">
    <name type="scientific">Kineobactrum salinum</name>
    <dbReference type="NCBI Taxonomy" id="2708301"/>
    <lineage>
        <taxon>Bacteria</taxon>
        <taxon>Pseudomonadati</taxon>
        <taxon>Pseudomonadota</taxon>
        <taxon>Gammaproteobacteria</taxon>
        <taxon>Cellvibrionales</taxon>
        <taxon>Halieaceae</taxon>
        <taxon>Kineobactrum</taxon>
    </lineage>
</organism>
<dbReference type="InterPro" id="IPR012807">
    <property type="entry name" value="Anti-sigma_ChrR"/>
</dbReference>
<dbReference type="EMBL" id="CP048711">
    <property type="protein sequence ID" value="QIB65399.1"/>
    <property type="molecule type" value="Genomic_DNA"/>
</dbReference>
<evidence type="ECO:0000313" key="3">
    <source>
        <dbReference type="Proteomes" id="UP000477680"/>
    </source>
</evidence>
<feature type="domain" description="ChrR-like cupin" evidence="1">
    <location>
        <begin position="110"/>
        <end position="201"/>
    </location>
</feature>
<dbReference type="AlphaFoldDB" id="A0A6C0U1H3"/>
<accession>A0A6C0U1H3</accession>
<reference evidence="2 3" key="1">
    <citation type="submission" date="2020-02" db="EMBL/GenBank/DDBJ databases">
        <title>Genome sequencing for Kineobactrum sp. M2.</title>
        <authorList>
            <person name="Park S.-J."/>
        </authorList>
    </citation>
    <scope>NUCLEOTIDE SEQUENCE [LARGE SCALE GENOMIC DNA]</scope>
    <source>
        <strain evidence="2 3">M2</strain>
    </source>
</reference>
<dbReference type="Proteomes" id="UP000477680">
    <property type="component" value="Chromosome"/>
</dbReference>
<name>A0A6C0U1H3_9GAMM</name>
<sequence length="227" mass="24786">MIRHHPSADRLTAFSAGSLPLSQALCIRVHLEHCRQCRDEVERMNQIGALLLNYLPPAPVSDSLKAQVLASIDAGEVQEAPAAGAGTAPPAVNSSDLPRCLQAWIPEGFDKLGWKRVSPSIQAVKLCNDVNGSKVELLKIRRGGKVAPHNHTGEEITLVLEGSFSDSQGVYGKGDIIFRNRDDKHHRPIASQDADCICLTAVEAPIQFTGFFGRLFNPFIRRSHYAC</sequence>
<dbReference type="SUPFAM" id="SSF51182">
    <property type="entry name" value="RmlC-like cupins"/>
    <property type="match status" value="1"/>
</dbReference>
<dbReference type="RefSeq" id="WP_163494638.1">
    <property type="nucleotide sequence ID" value="NZ_CP048711.1"/>
</dbReference>
<dbReference type="Gene3D" id="1.10.10.1320">
    <property type="entry name" value="Anti-sigma factor, zinc-finger domain"/>
    <property type="match status" value="1"/>
</dbReference>
<dbReference type="KEGG" id="kim:G3T16_08285"/>
<dbReference type="InterPro" id="IPR014710">
    <property type="entry name" value="RmlC-like_jellyroll"/>
</dbReference>
<evidence type="ECO:0000313" key="2">
    <source>
        <dbReference type="EMBL" id="QIB65399.1"/>
    </source>
</evidence>
<dbReference type="InterPro" id="IPR025979">
    <property type="entry name" value="ChrR-like_cupin_dom"/>
</dbReference>
<keyword evidence="3" id="KW-1185">Reference proteome</keyword>
<proteinExistence type="predicted"/>
<dbReference type="NCBIfam" id="TIGR02451">
    <property type="entry name" value="anti_sig_ChrR"/>
    <property type="match status" value="1"/>
</dbReference>
<protein>
    <submittedName>
        <fullName evidence="2">Anti-sigma factor</fullName>
    </submittedName>
</protein>
<dbReference type="InterPro" id="IPR041916">
    <property type="entry name" value="Anti_sigma_zinc_sf"/>
</dbReference>
<dbReference type="CDD" id="cd20301">
    <property type="entry name" value="cupin_ChrR"/>
    <property type="match status" value="1"/>
</dbReference>
<dbReference type="Pfam" id="PF12973">
    <property type="entry name" value="Cupin_7"/>
    <property type="match status" value="1"/>
</dbReference>